<evidence type="ECO:0000313" key="2">
    <source>
        <dbReference type="Proteomes" id="UP000239865"/>
    </source>
</evidence>
<name>A0A2S7DIE2_9XANT</name>
<sequence length="63" mass="6771">MDQPIRSSNPIDKCSKRFVAVSRFSLAASQLSDAVSLPIAGPLAAWMPPSSPHGRVHGVSRER</sequence>
<evidence type="ECO:0000313" key="1">
    <source>
        <dbReference type="EMBL" id="PPU73514.1"/>
    </source>
</evidence>
<accession>A0A2S7DIE2</accession>
<organism evidence="1 2">
    <name type="scientific">Xanthomonas melonis</name>
    <dbReference type="NCBI Taxonomy" id="56456"/>
    <lineage>
        <taxon>Bacteria</taxon>
        <taxon>Pseudomonadati</taxon>
        <taxon>Pseudomonadota</taxon>
        <taxon>Gammaproteobacteria</taxon>
        <taxon>Lysobacterales</taxon>
        <taxon>Lysobacteraceae</taxon>
        <taxon>Xanthomonas</taxon>
    </lineage>
</organism>
<comment type="caution">
    <text evidence="1">The sequence shown here is derived from an EMBL/GenBank/DDBJ whole genome shotgun (WGS) entry which is preliminary data.</text>
</comment>
<dbReference type="EMBL" id="MDEH01000003">
    <property type="protein sequence ID" value="PPU73514.1"/>
    <property type="molecule type" value="Genomic_DNA"/>
</dbReference>
<protein>
    <submittedName>
        <fullName evidence="1">Uncharacterized protein</fullName>
    </submittedName>
</protein>
<dbReference type="AlphaFoldDB" id="A0A2S7DIE2"/>
<dbReference type="Proteomes" id="UP000239865">
    <property type="component" value="Unassembled WGS sequence"/>
</dbReference>
<gene>
    <name evidence="1" type="ORF">XmelCFBP4644_08370</name>
</gene>
<reference evidence="1 2" key="1">
    <citation type="submission" date="2016-08" db="EMBL/GenBank/DDBJ databases">
        <authorList>
            <person name="Seilhamer J.J."/>
        </authorList>
    </citation>
    <scope>NUCLEOTIDE SEQUENCE [LARGE SCALE GENOMIC DNA]</scope>
    <source>
        <strain evidence="1 2">CFBP4644</strain>
    </source>
</reference>
<proteinExistence type="predicted"/>